<feature type="region of interest" description="Disordered" evidence="14">
    <location>
        <begin position="482"/>
        <end position="514"/>
    </location>
</feature>
<dbReference type="Gene3D" id="1.10.132.70">
    <property type="match status" value="1"/>
</dbReference>
<feature type="region of interest" description="Disordered" evidence="14">
    <location>
        <begin position="1180"/>
        <end position="1224"/>
    </location>
</feature>
<keyword evidence="10 13" id="KW-0695">RNA-directed DNA polymerase</keyword>
<feature type="region of interest" description="Disordered" evidence="14">
    <location>
        <begin position="1872"/>
        <end position="1900"/>
    </location>
</feature>
<dbReference type="Pfam" id="PF12009">
    <property type="entry name" value="Telomerase_RBD"/>
    <property type="match status" value="1"/>
</dbReference>
<evidence type="ECO:0000256" key="5">
    <source>
        <dbReference type="ARBA" id="ARBA00022679"/>
    </source>
</evidence>
<dbReference type="EMBL" id="KQ001646">
    <property type="protein sequence ID" value="KJP90010.1"/>
    <property type="molecule type" value="Genomic_DNA"/>
</dbReference>
<keyword evidence="11 13" id="KW-0539">Nucleus</keyword>
<comment type="similarity">
    <text evidence="1 13">Belongs to the reverse transcriptase family. Telomerase subfamily.</text>
</comment>
<proteinExistence type="inferred from homology"/>
<dbReference type="GO" id="GO:0070034">
    <property type="term" value="F:telomerase RNA binding"/>
    <property type="evidence" value="ECO:0007669"/>
    <property type="project" value="TreeGrafter"/>
</dbReference>
<organism evidence="16 17">
    <name type="scientific">Plasmodium fragile</name>
    <dbReference type="NCBI Taxonomy" id="5857"/>
    <lineage>
        <taxon>Eukaryota</taxon>
        <taxon>Sar</taxon>
        <taxon>Alveolata</taxon>
        <taxon>Apicomplexa</taxon>
        <taxon>Aconoidasida</taxon>
        <taxon>Haemosporida</taxon>
        <taxon>Plasmodiidae</taxon>
        <taxon>Plasmodium</taxon>
        <taxon>Plasmodium (Plasmodium)</taxon>
    </lineage>
</organism>
<dbReference type="GO" id="GO:0046872">
    <property type="term" value="F:metal ion binding"/>
    <property type="evidence" value="ECO:0007669"/>
    <property type="project" value="UniProtKB-KW"/>
</dbReference>
<evidence type="ECO:0000256" key="14">
    <source>
        <dbReference type="SAM" id="MobiDB-lite"/>
    </source>
</evidence>
<dbReference type="OrthoDB" id="289721at2759"/>
<gene>
    <name evidence="16" type="ORF">AK88_00179</name>
</gene>
<sequence length="2292" mass="271933">MMQRRMCEDGGDYVRSDNCLRNVFQCTDKKIKIFKTYLKKKLNVESYTLGEYSLKHDEKFRRIFCANILKDHVIAKRKKDKLFILNEVIMDKKFFQEDFYYQYFLQNVLLLEDLTLKRLEKNHHGDFLFKEKKNNILNWKQGYSHIKKKLNEKGNDQKSKIYKNSVLLFNSTKFSYEDKNCCDYFYSLKVWDIFFNYVSFDFLNYLLSNTLIFISDFFFINLNPNLPVQNSFLVLVSHVDLKYDDNNDVQDTIFSKKRKLAYNTKQVKIFYQRDQRRRPPDRAVLCQPAEEVVGVRTDGKNLPQGASFPLDINGASQKGDLQREDDQVEGDPKEEFQSVIKPACAKGANKRKIDHCRSEENVVAGRKCKKKKNTTRDAVKEGIQIDRLKYTMKNKEVQRPGSSCGDDTQIDSQQYKYLFKKKKQTVRRNEVNEYVNHLYLVQCSGRIIKNEFLQEIKQIQKESEQVEEAQGDDIDVLENRTEAENGEEKEEQSKGLPQISFFSDGQPEREPLSSCKCKAPQEEKKKWSKIIINRNNILQHNTTNKYKNFLLNKSILFDNIENVPLFTYHLLNYIFKSDQKYFFHNNFIDEYKNKISKQIKCNTKKNDISFLLLRKENTTSSSSVALCNRSKDKRNNVSARLKKTKILKYVYCHFEQFIQNARHANFDKIYNQYFPKNKMKHKIRKIFKTIKSGIIHKYKIVNIRRNRKFIKQKMYDVFFKNYDFLSFSFKAYQVINFLVHITKKCVPVKLVGSRHNFKVFIKNVKNFVLLNYKENFTMDQLMKHVRVKNIFQKRVPHRHVNNVQVDALKGNTTELVSHELHKPSSTDTLYQEEKTWKPKKRSKQIRFFDPEKDTSLFETIRRKYLRKKKKIHIALLKRHLLNRIIYFLFNYFIMPVMRKYFFLTKSEHTIYKTIFFDRKSWNYFTKISNFCLYHQNFRGKKLKRRAESAGKGRTPGGEVKRGKLQKDHHTISKVRQLEPSSARKLVRKQPDINASSRVLQIRGRQIEKGKERALVVRKAEGKKKREKRQSALIRNSKKKEGFQCAKNKRRGSSTSTERNKRIEDLYQMTILSKNTVRPYLTKFYYKVKKKYFSLRKKYMLHGRKMTPLRDKQFAHYIHFADEKRQLFRFICKRFFKKTKRNYVKRFFRLVKRVKRRMMGMQQIGEEGSKERRDDKITVSCRKNDKSRRKKATKHVSAAISMDNSPRRKHHDKKRTKRTEKVKKKKIHIHKIKSMIEKRNFLLKLNSINRFFSKKLRINWVPKKKGLRPLINLSTLNIPESVKTRIREILKNKKSSEFYFHNILNNMERDTKEKKSGKKKYNRKNFNPVSLNHICNFSLKCLGNVRNNNSALFQNTLTKTNETELKLKKWLDYLKNWFYRKKKNKKYIKNKLKKGKVIYAYICIGDFSNCYEHIKHNYMFKMMKHFFHGISNFEFIYVFKRSFRLYSHYMNNSLLTYYPVNVKEFGIHSIKNLRELIVKSNSNKSHSFLLRQFFKNTSSNDLYIFSDSYKSVQVEMRDIFMTIITIVRYYYLNIYFSIKEIKMQWKNIFYFQLFQHEKREDIYRSLRSRRKLDHLRRLQGQQEQEAIMGGGVIEKAHESATQEVGSTQQTGFCLPDGQTGNMANLMELKDPALSTTMTTSTSERDDGEGGEDVRGNPTELQKQNKDQLVDRRPGENGIEMAAFTKGEEMSIGCSEKIAPNCATRSAANFPDRNPGAEAEKSVRTYAEKNFVTFQDKKIISDICGLPQGFCLSNILCSMYYAYLDRNEEFQNILYTDKDQGRTDTPQLPKKNANAVKYQNLNSLLIRFIDDFLFITVNKRNMKQFKKLLLTRKIWGGNINSSKTKIFKLPLIYRNTLFLENFWKAKVLSGGKRCNREEETRPTLPKQLCTSRHPPVLSTERASSDPYLISTQEQTRTPSSSTVSSAISGAISESKRKRKLIPHGSETVASAPLSDNLPSRAKCSISSGELQMKVTSPKGTVKMAKTKRAAKLTEAQTNKLIKELLEKRKRLTGRPSFRGRHKIKKYLKRLKRLWRLSRLKRQGWRSAKCGCVNRWAAGQHRGVMPIDWLNNSYTFDFINNCVHSTSCQWKNKQDATIRNHLHLNNVIAEKNSSINYMKFLVESKIIRNVISKMKKNTMIYRNKQNAYFAYKNNFILLKSSILKFVCSIKSLKRMFHAFYNDCYNTRFVFYLISYLRKSLIKNRKIKFVKLFLVDTAMEALRYARVFNASSPLFPCLRRLRIVRTRLINRYKRRKKRVHLTQYYGLFGLIRDELRTTWPYMFKIRDEASPPHPVR</sequence>
<feature type="compositionally biased region" description="Basic residues" evidence="14">
    <location>
        <begin position="1184"/>
        <end position="1193"/>
    </location>
</feature>
<evidence type="ECO:0000313" key="17">
    <source>
        <dbReference type="Proteomes" id="UP000054561"/>
    </source>
</evidence>
<dbReference type="InterPro" id="IPR000477">
    <property type="entry name" value="RT_dom"/>
</dbReference>
<reference evidence="16 17" key="1">
    <citation type="submission" date="2014-03" db="EMBL/GenBank/DDBJ databases">
        <title>The Genome Sequence of Plasmodium fragile nilgiri.</title>
        <authorList>
            <consortium name="The Broad Institute Genomics Platform"/>
            <consortium name="The Broad Institute Genome Sequencing Center for Infectious Disease"/>
            <person name="Neafsey D."/>
            <person name="Duraisingh M."/>
            <person name="Young S.K."/>
            <person name="Zeng Q."/>
            <person name="Gargeya S."/>
            <person name="Abouelleil A."/>
            <person name="Alvarado L."/>
            <person name="Chapman S.B."/>
            <person name="Gainer-Dewar J."/>
            <person name="Goldberg J."/>
            <person name="Griggs A."/>
            <person name="Gujja S."/>
            <person name="Hansen M."/>
            <person name="Howarth C."/>
            <person name="Imamovic A."/>
            <person name="Larimer J."/>
            <person name="Pearson M."/>
            <person name="Poon T.W."/>
            <person name="Priest M."/>
            <person name="Roberts A."/>
            <person name="Saif S."/>
            <person name="Shea T."/>
            <person name="Sykes S."/>
            <person name="Wortman J."/>
            <person name="Nusbaum C."/>
            <person name="Birren B."/>
        </authorList>
    </citation>
    <scope>NUCLEOTIDE SEQUENCE [LARGE SCALE GENOMIC DNA]</scope>
    <source>
        <strain evidence="17">nilgiri</strain>
    </source>
</reference>
<evidence type="ECO:0000256" key="6">
    <source>
        <dbReference type="ARBA" id="ARBA00022695"/>
    </source>
</evidence>
<evidence type="ECO:0000313" key="16">
    <source>
        <dbReference type="EMBL" id="KJP90010.1"/>
    </source>
</evidence>
<feature type="region of interest" description="Disordered" evidence="14">
    <location>
        <begin position="1633"/>
        <end position="1668"/>
    </location>
</feature>
<dbReference type="GeneID" id="24265493"/>
<dbReference type="PROSITE" id="PS50878">
    <property type="entry name" value="RT_POL"/>
    <property type="match status" value="1"/>
</dbReference>
<dbReference type="GO" id="GO:0003720">
    <property type="term" value="F:telomerase activity"/>
    <property type="evidence" value="ECO:0007669"/>
    <property type="project" value="InterPro"/>
</dbReference>
<evidence type="ECO:0000256" key="12">
    <source>
        <dbReference type="ARBA" id="ARBA00048173"/>
    </source>
</evidence>
<evidence type="ECO:0000256" key="11">
    <source>
        <dbReference type="ARBA" id="ARBA00023242"/>
    </source>
</evidence>
<dbReference type="GO" id="GO:0000781">
    <property type="term" value="C:chromosome, telomeric region"/>
    <property type="evidence" value="ECO:0007669"/>
    <property type="project" value="UniProtKB-SubCell"/>
</dbReference>
<evidence type="ECO:0000256" key="1">
    <source>
        <dbReference type="ARBA" id="ARBA00008001"/>
    </source>
</evidence>
<keyword evidence="5 13" id="KW-0808">Transferase</keyword>
<evidence type="ECO:0000256" key="3">
    <source>
        <dbReference type="ARBA" id="ARBA00016182"/>
    </source>
</evidence>
<keyword evidence="8 13" id="KW-0460">Magnesium</keyword>
<dbReference type="PANTHER" id="PTHR12066">
    <property type="entry name" value="TELOMERASE REVERSE TRANSCRIPTASE"/>
    <property type="match status" value="1"/>
</dbReference>
<evidence type="ECO:0000256" key="7">
    <source>
        <dbReference type="ARBA" id="ARBA00022723"/>
    </source>
</evidence>
<feature type="region of interest" description="Disordered" evidence="14">
    <location>
        <begin position="1908"/>
        <end position="1927"/>
    </location>
</feature>
<keyword evidence="17" id="KW-1185">Reference proteome</keyword>
<evidence type="ECO:0000256" key="8">
    <source>
        <dbReference type="ARBA" id="ARBA00022842"/>
    </source>
</evidence>
<dbReference type="RefSeq" id="XP_012333253.1">
    <property type="nucleotide sequence ID" value="XM_012477830.1"/>
</dbReference>
<keyword evidence="4 13" id="KW-0158">Chromosome</keyword>
<protein>
    <recommendedName>
        <fullName evidence="3 13">Telomerase reverse transcriptase</fullName>
        <ecNumber evidence="2 13">2.7.7.49</ecNumber>
    </recommendedName>
    <alternativeName>
        <fullName evidence="13">Telomerase catalytic subunit</fullName>
    </alternativeName>
</protein>
<feature type="region of interest" description="Disordered" evidence="14">
    <location>
        <begin position="1036"/>
        <end position="1058"/>
    </location>
</feature>
<keyword evidence="9 13" id="KW-0779">Telomere</keyword>
<feature type="compositionally biased region" description="Low complexity" evidence="14">
    <location>
        <begin position="1917"/>
        <end position="1927"/>
    </location>
</feature>
<comment type="subcellular location">
    <subcellularLocation>
        <location evidence="13">Nucleus</location>
    </subcellularLocation>
    <subcellularLocation>
        <location evidence="13">Chromosome</location>
        <location evidence="13">Telomere</location>
    </subcellularLocation>
</comment>
<evidence type="ECO:0000256" key="4">
    <source>
        <dbReference type="ARBA" id="ARBA00022454"/>
    </source>
</evidence>
<dbReference type="GO" id="GO:0000333">
    <property type="term" value="C:telomerase catalytic core complex"/>
    <property type="evidence" value="ECO:0007669"/>
    <property type="project" value="TreeGrafter"/>
</dbReference>
<dbReference type="GO" id="GO:0042162">
    <property type="term" value="F:telomeric DNA binding"/>
    <property type="evidence" value="ECO:0007669"/>
    <property type="project" value="TreeGrafter"/>
</dbReference>
<dbReference type="OMA" id="KKFYYKI"/>
<feature type="domain" description="Reverse transcriptase" evidence="15">
    <location>
        <begin position="1269"/>
        <end position="1856"/>
    </location>
</feature>
<feature type="compositionally biased region" description="Basic and acidic residues" evidence="14">
    <location>
        <begin position="320"/>
        <end position="335"/>
    </location>
</feature>
<dbReference type="InterPro" id="IPR003545">
    <property type="entry name" value="Telomerase_RT"/>
</dbReference>
<evidence type="ECO:0000259" key="15">
    <source>
        <dbReference type="PROSITE" id="PS50878"/>
    </source>
</evidence>
<dbReference type="InterPro" id="IPR021891">
    <property type="entry name" value="Telomerase_RBD"/>
</dbReference>
<dbReference type="CDD" id="cd01648">
    <property type="entry name" value="TERT"/>
    <property type="match status" value="1"/>
</dbReference>
<dbReference type="GO" id="GO:0007004">
    <property type="term" value="P:telomere maintenance via telomerase"/>
    <property type="evidence" value="ECO:0007669"/>
    <property type="project" value="TreeGrafter"/>
</dbReference>
<evidence type="ECO:0000256" key="10">
    <source>
        <dbReference type="ARBA" id="ARBA00022918"/>
    </source>
</evidence>
<comment type="catalytic activity">
    <reaction evidence="12 13">
        <text>DNA(n) + a 2'-deoxyribonucleoside 5'-triphosphate = DNA(n+1) + diphosphate</text>
        <dbReference type="Rhea" id="RHEA:22508"/>
        <dbReference type="Rhea" id="RHEA-COMP:17339"/>
        <dbReference type="Rhea" id="RHEA-COMP:17340"/>
        <dbReference type="ChEBI" id="CHEBI:33019"/>
        <dbReference type="ChEBI" id="CHEBI:61560"/>
        <dbReference type="ChEBI" id="CHEBI:173112"/>
        <dbReference type="EC" id="2.7.7.49"/>
    </reaction>
</comment>
<evidence type="ECO:0000256" key="9">
    <source>
        <dbReference type="ARBA" id="ARBA00022895"/>
    </source>
</evidence>
<evidence type="ECO:0000256" key="2">
    <source>
        <dbReference type="ARBA" id="ARBA00012493"/>
    </source>
</evidence>
<keyword evidence="7 13" id="KW-0479">Metal-binding</keyword>
<keyword evidence="6 13" id="KW-0548">Nucleotidyltransferase</keyword>
<comment type="function">
    <text evidence="13">Telomerase is a ribonucleoprotein enzyme essential for the replication of chromosome termini in most eukaryotes. It elongates telomeres. It is a reverse transcriptase that adds simple sequence repeats to chromosome ends by copying a template sequence within the RNA component of the enzyme.</text>
</comment>
<dbReference type="VEuPathDB" id="PlasmoDB:AK88_00179"/>
<accession>A0A0D9QSD8</accession>
<dbReference type="Proteomes" id="UP000054561">
    <property type="component" value="Unassembled WGS sequence"/>
</dbReference>
<dbReference type="PANTHER" id="PTHR12066:SF0">
    <property type="entry name" value="TELOMERASE REVERSE TRANSCRIPTASE"/>
    <property type="match status" value="1"/>
</dbReference>
<dbReference type="SMART" id="SM00975">
    <property type="entry name" value="Telomerase_RBD"/>
    <property type="match status" value="1"/>
</dbReference>
<dbReference type="EC" id="2.7.7.49" evidence="2 13"/>
<name>A0A0D9QSD8_PLAFR</name>
<feature type="compositionally biased region" description="Basic residues" evidence="14">
    <location>
        <begin position="1206"/>
        <end position="1224"/>
    </location>
</feature>
<evidence type="ECO:0000256" key="13">
    <source>
        <dbReference type="RuleBase" id="RU365061"/>
    </source>
</evidence>
<feature type="region of interest" description="Disordered" evidence="14">
    <location>
        <begin position="298"/>
        <end position="335"/>
    </location>
</feature>